<dbReference type="SUPFAM" id="SSF56747">
    <property type="entry name" value="Prim-pol domain"/>
    <property type="match status" value="1"/>
</dbReference>
<dbReference type="InterPro" id="IPR015330">
    <property type="entry name" value="DNA_primase/pol_bifunc_N"/>
</dbReference>
<dbReference type="Pfam" id="PF09250">
    <property type="entry name" value="Prim-Pol"/>
    <property type="match status" value="1"/>
</dbReference>
<proteinExistence type="predicted"/>
<evidence type="ECO:0000259" key="3">
    <source>
        <dbReference type="SMART" id="SM00943"/>
    </source>
</evidence>
<organism evidence="4 5">
    <name type="scientific">Klebsormidium nitens</name>
    <name type="common">Green alga</name>
    <name type="synonym">Ulothrix nitens</name>
    <dbReference type="NCBI Taxonomy" id="105231"/>
    <lineage>
        <taxon>Eukaryota</taxon>
        <taxon>Viridiplantae</taxon>
        <taxon>Streptophyta</taxon>
        <taxon>Klebsormidiophyceae</taxon>
        <taxon>Klebsormidiales</taxon>
        <taxon>Klebsormidiaceae</taxon>
        <taxon>Klebsormidium</taxon>
    </lineage>
</organism>
<dbReference type="Proteomes" id="UP000054558">
    <property type="component" value="Unassembled WGS sequence"/>
</dbReference>
<feature type="region of interest" description="Disordered" evidence="2">
    <location>
        <begin position="1"/>
        <end position="204"/>
    </location>
</feature>
<feature type="domain" description="DNA primase/polymerase bifunctional N-terminal" evidence="3">
    <location>
        <begin position="360"/>
        <end position="542"/>
    </location>
</feature>
<keyword evidence="5" id="KW-1185">Reference proteome</keyword>
<dbReference type="EMBL" id="DF237426">
    <property type="protein sequence ID" value="GAQ88995.1"/>
    <property type="molecule type" value="Genomic_DNA"/>
</dbReference>
<dbReference type="AlphaFoldDB" id="A0A1Y1IDF3"/>
<evidence type="ECO:0000256" key="1">
    <source>
        <dbReference type="ARBA" id="ARBA00022801"/>
    </source>
</evidence>
<evidence type="ECO:0000256" key="2">
    <source>
        <dbReference type="SAM" id="MobiDB-lite"/>
    </source>
</evidence>
<feature type="compositionally biased region" description="Low complexity" evidence="2">
    <location>
        <begin position="55"/>
        <end position="65"/>
    </location>
</feature>
<accession>A0A1Y1IDF3</accession>
<dbReference type="SMART" id="SM00943">
    <property type="entry name" value="Prim-Pol"/>
    <property type="match status" value="1"/>
</dbReference>
<feature type="compositionally biased region" description="Basic residues" evidence="2">
    <location>
        <begin position="151"/>
        <end position="164"/>
    </location>
</feature>
<feature type="compositionally biased region" description="Basic and acidic residues" evidence="2">
    <location>
        <begin position="39"/>
        <end position="50"/>
    </location>
</feature>
<dbReference type="InterPro" id="IPR051620">
    <property type="entry name" value="ORF904-like_C"/>
</dbReference>
<dbReference type="OrthoDB" id="2131500at2759"/>
<dbReference type="PANTHER" id="PTHR35372:SF2">
    <property type="entry name" value="SF3 HELICASE DOMAIN-CONTAINING PROTEIN"/>
    <property type="match status" value="1"/>
</dbReference>
<feature type="region of interest" description="Disordered" evidence="2">
    <location>
        <begin position="553"/>
        <end position="614"/>
    </location>
</feature>
<dbReference type="GO" id="GO:0016787">
    <property type="term" value="F:hydrolase activity"/>
    <property type="evidence" value="ECO:0007669"/>
    <property type="project" value="UniProtKB-KW"/>
</dbReference>
<protein>
    <recommendedName>
        <fullName evidence="3">DNA primase/polymerase bifunctional N-terminal domain-containing protein</fullName>
    </recommendedName>
</protein>
<gene>
    <name evidence="4" type="ORF">KFL_004770030</name>
</gene>
<keyword evidence="1" id="KW-0378">Hydrolase</keyword>
<dbReference type="CDD" id="cd04859">
    <property type="entry name" value="Prim_Pol"/>
    <property type="match status" value="1"/>
</dbReference>
<dbReference type="PANTHER" id="PTHR35372">
    <property type="entry name" value="ATP BINDING PROTEIN-RELATED"/>
    <property type="match status" value="1"/>
</dbReference>
<evidence type="ECO:0000313" key="4">
    <source>
        <dbReference type="EMBL" id="GAQ88995.1"/>
    </source>
</evidence>
<name>A0A1Y1IDF3_KLENI</name>
<reference evidence="4 5" key="1">
    <citation type="journal article" date="2014" name="Nat. Commun.">
        <title>Klebsormidium flaccidum genome reveals primary factors for plant terrestrial adaptation.</title>
        <authorList>
            <person name="Hori K."/>
            <person name="Maruyama F."/>
            <person name="Fujisawa T."/>
            <person name="Togashi T."/>
            <person name="Yamamoto N."/>
            <person name="Seo M."/>
            <person name="Sato S."/>
            <person name="Yamada T."/>
            <person name="Mori H."/>
            <person name="Tajima N."/>
            <person name="Moriyama T."/>
            <person name="Ikeuchi M."/>
            <person name="Watanabe M."/>
            <person name="Wada H."/>
            <person name="Kobayashi K."/>
            <person name="Saito M."/>
            <person name="Masuda T."/>
            <person name="Sasaki-Sekimoto Y."/>
            <person name="Mashiguchi K."/>
            <person name="Awai K."/>
            <person name="Shimojima M."/>
            <person name="Masuda S."/>
            <person name="Iwai M."/>
            <person name="Nobusawa T."/>
            <person name="Narise T."/>
            <person name="Kondo S."/>
            <person name="Saito H."/>
            <person name="Sato R."/>
            <person name="Murakawa M."/>
            <person name="Ihara Y."/>
            <person name="Oshima-Yamada Y."/>
            <person name="Ohtaka K."/>
            <person name="Satoh M."/>
            <person name="Sonobe K."/>
            <person name="Ishii M."/>
            <person name="Ohtani R."/>
            <person name="Kanamori-Sato M."/>
            <person name="Honoki R."/>
            <person name="Miyazaki D."/>
            <person name="Mochizuki H."/>
            <person name="Umetsu J."/>
            <person name="Higashi K."/>
            <person name="Shibata D."/>
            <person name="Kamiya Y."/>
            <person name="Sato N."/>
            <person name="Nakamura Y."/>
            <person name="Tabata S."/>
            <person name="Ida S."/>
            <person name="Kurokawa K."/>
            <person name="Ohta H."/>
        </authorList>
    </citation>
    <scope>NUCLEOTIDE SEQUENCE [LARGE SCALE GENOMIC DNA]</scope>
    <source>
        <strain evidence="4 5">NIES-2285</strain>
    </source>
</reference>
<sequence>MASDLRSGVREFEQNAQSGSSSSEGSGEDIEGVEYAPRSADDSDSGRSLEDFVSDGDSASSHSQSFYRAINNEKSQSPLHLPRGLASVVNKASGHVPTPPFARGSSPRKGTCLPLPEAFPRCRLPAGPQSRASKRASVETSVGEPDLSSPVRKRGRLGRERRRAILSQESAEEQHLPQLLSFEAEKSPRSGLGCNQEKGGDEDQQAQVMLPSRTLDSGLSDADLEDRLRVAGRCEEAHNKAVALPSTLYACPKPTVSAVASTNGGEVLRQVAVDPVHSACDTLRATSCADNHRTTNLPVVEDALTDNASSQPTECFAALSEECEAPAKVNSAASMNLADAAPCAAQVGATPCLDPILAAAHHFHSLGVVTVTLDLDEECNRAGEVKKSAKRLGAWSQANYGNCLSEEFAKPGRNSIAIVTEASDIFAVDVDVKDGGFKALERMLEEHGGFVDDTPRVTTGNGGLHILFSLSKSEKAGLRNSRNRARIWYKGERVGIDIRGRGGMLYTAPSRYQGLDGELRRYEWDHEIHPNRSNLRAIPDWLIAILNVDQPGTANGARSRTRLPAPVPCRSTRSPEDLFFGAREEDQSPPPPTVFSASRNAWQPPGTRTPASIS</sequence>
<evidence type="ECO:0000313" key="5">
    <source>
        <dbReference type="Proteomes" id="UP000054558"/>
    </source>
</evidence>